<evidence type="ECO:0000256" key="6">
    <source>
        <dbReference type="SAM" id="MobiDB-lite"/>
    </source>
</evidence>
<dbReference type="AlphaFoldDB" id="A0A842I6B7"/>
<reference evidence="9 10" key="1">
    <citation type="journal article" date="2017" name="Int. J. Syst. Evol. Microbiol.">
        <title>Gemmobacter straminiformis sp. nov., isolated from an artificial fountain.</title>
        <authorList>
            <person name="Kang J.Y."/>
            <person name="Kim M.J."/>
            <person name="Chun J."/>
            <person name="Son K.P."/>
            <person name="Jahng K.Y."/>
        </authorList>
    </citation>
    <scope>NUCLEOTIDE SEQUENCE [LARGE SCALE GENOMIC DNA]</scope>
    <source>
        <strain evidence="9 10">CAM-8</strain>
    </source>
</reference>
<accession>A0A842I6B7</accession>
<dbReference type="InterPro" id="IPR046668">
    <property type="entry name" value="DUF6538"/>
</dbReference>
<dbReference type="GO" id="GO:0006310">
    <property type="term" value="P:DNA recombination"/>
    <property type="evidence" value="ECO:0007669"/>
    <property type="project" value="UniProtKB-KW"/>
</dbReference>
<evidence type="ECO:0000256" key="1">
    <source>
        <dbReference type="ARBA" id="ARBA00008857"/>
    </source>
</evidence>
<dbReference type="InterPro" id="IPR050090">
    <property type="entry name" value="Tyrosine_recombinase_XerCD"/>
</dbReference>
<dbReference type="PANTHER" id="PTHR30349">
    <property type="entry name" value="PHAGE INTEGRASE-RELATED"/>
    <property type="match status" value="1"/>
</dbReference>
<gene>
    <name evidence="9" type="ORF">H7F16_03155</name>
</gene>
<evidence type="ECO:0000256" key="5">
    <source>
        <dbReference type="PROSITE-ProRule" id="PRU01248"/>
    </source>
</evidence>
<evidence type="ECO:0000256" key="3">
    <source>
        <dbReference type="ARBA" id="ARBA00023125"/>
    </source>
</evidence>
<dbReference type="Gene3D" id="1.10.150.130">
    <property type="match status" value="1"/>
</dbReference>
<comment type="similarity">
    <text evidence="1">Belongs to the 'phage' integrase family.</text>
</comment>
<evidence type="ECO:0000256" key="2">
    <source>
        <dbReference type="ARBA" id="ARBA00022908"/>
    </source>
</evidence>
<dbReference type="RefSeq" id="WP_185796087.1">
    <property type="nucleotide sequence ID" value="NZ_JACLQD010000001.1"/>
</dbReference>
<keyword evidence="4" id="KW-0233">DNA recombination</keyword>
<sequence>MTRGTYLFKRDGVYYARIDVPTDLVAALGKETLKRSLKTKDTREAKSKLPSIIAEWQDLFIATRSKLAVSPSDREHAVWDHYTSELRADESERVNRPSETEIKAAIDRIQARVEKGEITSTDPLTLLEATLDVQVMKNAKTFSETVRRAKLSELKRHLASNITVLVADAVDDYLTKNKFKIARSTPEWVSLARLFMRAEIDALERTMERDVGNYEGVPKDPLIKQPSQERGSPHGSAAPGETIAEALEAFRKENPRNVSKSRIDEACRDIGIFIQTVGLRFPIANVTKKHVRDWKALLMKYPVRATEVVDLRGLTIAEAVAANEKLKRPVLSDRTVNRYLSSLSAFCSWAAVNGYITTNPCQGMALPKERRSKTLPFTSDQMNILFRSPLFTGAQSGDKWSLIARPGNVMIRDHRFWVPLIMLFTGARPGEIGQLALSDVREEHGHWIMHITTEGDDHEQGKTVKTEGSMRVVPLHPELIKLGLLTYHKERKAAGDRQLFPGATRNERGQMMSDLSREFGKYLKRIGLKDGRGLSLYSFRHGAADALRRAGHLDEQFGFLLGHTKASMTQRYGLLPQGMLDQRVELIRSIAYPGLQLGHLYLPTQP</sequence>
<keyword evidence="10" id="KW-1185">Reference proteome</keyword>
<feature type="domain" description="Tyr recombinase" evidence="7">
    <location>
        <begin position="372"/>
        <end position="585"/>
    </location>
</feature>
<dbReference type="EMBL" id="JACLQD010000001">
    <property type="protein sequence ID" value="MBC2834488.1"/>
    <property type="molecule type" value="Genomic_DNA"/>
</dbReference>
<dbReference type="PROSITE" id="PS51900">
    <property type="entry name" value="CB"/>
    <property type="match status" value="1"/>
</dbReference>
<organism evidence="9 10">
    <name type="scientific">Paragemmobacter straminiformis</name>
    <dbReference type="NCBI Taxonomy" id="2045119"/>
    <lineage>
        <taxon>Bacteria</taxon>
        <taxon>Pseudomonadati</taxon>
        <taxon>Pseudomonadota</taxon>
        <taxon>Alphaproteobacteria</taxon>
        <taxon>Rhodobacterales</taxon>
        <taxon>Paracoccaceae</taxon>
        <taxon>Paragemmobacter</taxon>
    </lineage>
</organism>
<feature type="domain" description="Core-binding (CB)" evidence="8">
    <location>
        <begin position="241"/>
        <end position="351"/>
    </location>
</feature>
<dbReference type="Pfam" id="PF20172">
    <property type="entry name" value="DUF6538"/>
    <property type="match status" value="1"/>
</dbReference>
<protein>
    <submittedName>
        <fullName evidence="9">Site-specific integrase</fullName>
    </submittedName>
</protein>
<dbReference type="InterPro" id="IPR011010">
    <property type="entry name" value="DNA_brk_join_enz"/>
</dbReference>
<dbReference type="GO" id="GO:0015074">
    <property type="term" value="P:DNA integration"/>
    <property type="evidence" value="ECO:0007669"/>
    <property type="project" value="UniProtKB-KW"/>
</dbReference>
<dbReference type="InterPro" id="IPR002104">
    <property type="entry name" value="Integrase_catalytic"/>
</dbReference>
<dbReference type="InterPro" id="IPR044068">
    <property type="entry name" value="CB"/>
</dbReference>
<evidence type="ECO:0000313" key="10">
    <source>
        <dbReference type="Proteomes" id="UP000555411"/>
    </source>
</evidence>
<dbReference type="InterPro" id="IPR013762">
    <property type="entry name" value="Integrase-like_cat_sf"/>
</dbReference>
<dbReference type="PROSITE" id="PS51898">
    <property type="entry name" value="TYR_RECOMBINASE"/>
    <property type="match status" value="1"/>
</dbReference>
<dbReference type="Pfam" id="PF00589">
    <property type="entry name" value="Phage_integrase"/>
    <property type="match status" value="1"/>
</dbReference>
<dbReference type="GO" id="GO:0003677">
    <property type="term" value="F:DNA binding"/>
    <property type="evidence" value="ECO:0007669"/>
    <property type="project" value="UniProtKB-UniRule"/>
</dbReference>
<dbReference type="Proteomes" id="UP000555411">
    <property type="component" value="Unassembled WGS sequence"/>
</dbReference>
<keyword evidence="3 5" id="KW-0238">DNA-binding</keyword>
<evidence type="ECO:0000259" key="7">
    <source>
        <dbReference type="PROSITE" id="PS51898"/>
    </source>
</evidence>
<evidence type="ECO:0000259" key="8">
    <source>
        <dbReference type="PROSITE" id="PS51900"/>
    </source>
</evidence>
<keyword evidence="2" id="KW-0229">DNA integration</keyword>
<feature type="region of interest" description="Disordered" evidence="6">
    <location>
        <begin position="214"/>
        <end position="239"/>
    </location>
</feature>
<evidence type="ECO:0000256" key="4">
    <source>
        <dbReference type="ARBA" id="ARBA00023172"/>
    </source>
</evidence>
<comment type="caution">
    <text evidence="9">The sequence shown here is derived from an EMBL/GenBank/DDBJ whole genome shotgun (WGS) entry which is preliminary data.</text>
</comment>
<dbReference type="InterPro" id="IPR010998">
    <property type="entry name" value="Integrase_recombinase_N"/>
</dbReference>
<dbReference type="PANTHER" id="PTHR30349:SF41">
    <property type="entry name" value="INTEGRASE_RECOMBINASE PROTEIN MJ0367-RELATED"/>
    <property type="match status" value="1"/>
</dbReference>
<name>A0A842I6B7_9RHOB</name>
<dbReference type="Gene3D" id="1.10.443.10">
    <property type="entry name" value="Intergrase catalytic core"/>
    <property type="match status" value="1"/>
</dbReference>
<evidence type="ECO:0000313" key="9">
    <source>
        <dbReference type="EMBL" id="MBC2834488.1"/>
    </source>
</evidence>
<proteinExistence type="inferred from homology"/>
<dbReference type="CDD" id="cd01184">
    <property type="entry name" value="INT_C_like_1"/>
    <property type="match status" value="1"/>
</dbReference>
<dbReference type="SUPFAM" id="SSF56349">
    <property type="entry name" value="DNA breaking-rejoining enzymes"/>
    <property type="match status" value="1"/>
</dbReference>